<evidence type="ECO:0000256" key="4">
    <source>
        <dbReference type="ARBA" id="ARBA00023163"/>
    </source>
</evidence>
<keyword evidence="1" id="KW-0678">Repressor</keyword>
<dbReference type="InterPro" id="IPR014710">
    <property type="entry name" value="RmlC-like_jellyroll"/>
</dbReference>
<dbReference type="SUPFAM" id="SSF46689">
    <property type="entry name" value="Homeodomain-like"/>
    <property type="match status" value="1"/>
</dbReference>
<evidence type="ECO:0000256" key="3">
    <source>
        <dbReference type="ARBA" id="ARBA00023125"/>
    </source>
</evidence>
<keyword evidence="6" id="KW-0560">Oxidoreductase</keyword>
<evidence type="ECO:0000256" key="2">
    <source>
        <dbReference type="ARBA" id="ARBA00023015"/>
    </source>
</evidence>
<evidence type="ECO:0000259" key="5">
    <source>
        <dbReference type="PROSITE" id="PS01124"/>
    </source>
</evidence>
<comment type="caution">
    <text evidence="6">The sequence shown here is derived from an EMBL/GenBank/DDBJ whole genome shotgun (WGS) entry which is preliminary data.</text>
</comment>
<dbReference type="InterPro" id="IPR003313">
    <property type="entry name" value="AraC-bd"/>
</dbReference>
<dbReference type="Proteomes" id="UP000519897">
    <property type="component" value="Unassembled WGS sequence"/>
</dbReference>
<keyword evidence="7" id="KW-1185">Reference proteome</keyword>
<dbReference type="GO" id="GO:0003700">
    <property type="term" value="F:DNA-binding transcription factor activity"/>
    <property type="evidence" value="ECO:0007669"/>
    <property type="project" value="InterPro"/>
</dbReference>
<evidence type="ECO:0000313" key="7">
    <source>
        <dbReference type="Proteomes" id="UP000519897"/>
    </source>
</evidence>
<keyword evidence="3 6" id="KW-0238">DNA-binding</keyword>
<dbReference type="FunFam" id="1.10.10.60:FF:000132">
    <property type="entry name" value="AraC family transcriptional regulator"/>
    <property type="match status" value="1"/>
</dbReference>
<dbReference type="CDD" id="cd06124">
    <property type="entry name" value="cupin_NimR-like_N"/>
    <property type="match status" value="1"/>
</dbReference>
<dbReference type="PANTHER" id="PTHR11019">
    <property type="entry name" value="HTH-TYPE TRANSCRIPTIONAL REGULATOR NIMR"/>
    <property type="match status" value="1"/>
</dbReference>
<accession>A0A7W6LJ08</accession>
<dbReference type="EMBL" id="JACIEC010000003">
    <property type="protein sequence ID" value="MBB4144263.1"/>
    <property type="molecule type" value="Genomic_DNA"/>
</dbReference>
<dbReference type="Gene3D" id="2.60.120.10">
    <property type="entry name" value="Jelly Rolls"/>
    <property type="match status" value="1"/>
</dbReference>
<dbReference type="SUPFAM" id="SSF51182">
    <property type="entry name" value="RmlC-like cupins"/>
    <property type="match status" value="1"/>
</dbReference>
<reference evidence="6 7" key="1">
    <citation type="submission" date="2020-08" db="EMBL/GenBank/DDBJ databases">
        <title>Genomic Encyclopedia of Type Strains, Phase IV (KMG-IV): sequencing the most valuable type-strain genomes for metagenomic binning, comparative biology and taxonomic classification.</title>
        <authorList>
            <person name="Goeker M."/>
        </authorList>
    </citation>
    <scope>NUCLEOTIDE SEQUENCE [LARGE SCALE GENOMIC DNA]</scope>
    <source>
        <strain evidence="6 7">DSM 29514</strain>
    </source>
</reference>
<dbReference type="GO" id="GO:0051213">
    <property type="term" value="F:dioxygenase activity"/>
    <property type="evidence" value="ECO:0007669"/>
    <property type="project" value="UniProtKB-KW"/>
</dbReference>
<organism evidence="6 7">
    <name type="scientific">Rhizobium rhizoryzae</name>
    <dbReference type="NCBI Taxonomy" id="451876"/>
    <lineage>
        <taxon>Bacteria</taxon>
        <taxon>Pseudomonadati</taxon>
        <taxon>Pseudomonadota</taxon>
        <taxon>Alphaproteobacteria</taxon>
        <taxon>Hyphomicrobiales</taxon>
        <taxon>Rhizobiaceae</taxon>
        <taxon>Rhizobium/Agrobacterium group</taxon>
        <taxon>Rhizobium</taxon>
    </lineage>
</organism>
<feature type="domain" description="HTH araC/xylS-type" evidence="5">
    <location>
        <begin position="171"/>
        <end position="267"/>
    </location>
</feature>
<protein>
    <submittedName>
        <fullName evidence="6">AraC-like DNA-binding protein/quercetin dioxygenase-like cupin family protein</fullName>
    </submittedName>
</protein>
<keyword evidence="4" id="KW-0804">Transcription</keyword>
<dbReference type="Gene3D" id="1.10.10.60">
    <property type="entry name" value="Homeodomain-like"/>
    <property type="match status" value="1"/>
</dbReference>
<dbReference type="RefSeq" id="WP_165131493.1">
    <property type="nucleotide sequence ID" value="NZ_CP049249.1"/>
</dbReference>
<dbReference type="Pfam" id="PF12833">
    <property type="entry name" value="HTH_18"/>
    <property type="match status" value="1"/>
</dbReference>
<dbReference type="SMART" id="SM00342">
    <property type="entry name" value="HTH_ARAC"/>
    <property type="match status" value="1"/>
</dbReference>
<dbReference type="PANTHER" id="PTHR11019:SF159">
    <property type="entry name" value="TRANSCRIPTIONAL REGULATOR-RELATED"/>
    <property type="match status" value="1"/>
</dbReference>
<evidence type="ECO:0000313" key="6">
    <source>
        <dbReference type="EMBL" id="MBB4144263.1"/>
    </source>
</evidence>
<dbReference type="Pfam" id="PF02311">
    <property type="entry name" value="AraC_binding"/>
    <property type="match status" value="1"/>
</dbReference>
<dbReference type="GO" id="GO:0043565">
    <property type="term" value="F:sequence-specific DNA binding"/>
    <property type="evidence" value="ECO:0007669"/>
    <property type="project" value="InterPro"/>
</dbReference>
<dbReference type="PROSITE" id="PS01124">
    <property type="entry name" value="HTH_ARAC_FAMILY_2"/>
    <property type="match status" value="1"/>
</dbReference>
<keyword evidence="2" id="KW-0805">Transcription regulation</keyword>
<dbReference type="InterPro" id="IPR011051">
    <property type="entry name" value="RmlC_Cupin_sf"/>
</dbReference>
<dbReference type="InterPro" id="IPR009057">
    <property type="entry name" value="Homeodomain-like_sf"/>
</dbReference>
<evidence type="ECO:0000256" key="1">
    <source>
        <dbReference type="ARBA" id="ARBA00022491"/>
    </source>
</evidence>
<dbReference type="AlphaFoldDB" id="A0A7W6LJ08"/>
<keyword evidence="6" id="KW-0223">Dioxygenase</keyword>
<name>A0A7W6LJ08_9HYPH</name>
<gene>
    <name evidence="6" type="ORF">GGQ72_002820</name>
</gene>
<sequence>MRIVDHTSDDGPDYQDHNRSLVWIEQTNERLIALERVYPAGFEVPVHSHSRTQLWFARKGIVLVNTDGRRWMIPPGHALVIPSNYRHSAEMISEVHMQSIYWDLPEGSPAHPRVVEVTPLAQNLIGELVNVEKRPERYHRLSLVTDLLLDEFEQFPERPLGLPFPNHAGLAKLCRHFLSAPTAATSIDDWARELKTSRRTFTRRFREETGISFTQWRQQACVFASLPRLAEGQSVTTVALDAGYENIAAFSTMFRRILGRPPRTYLS</sequence>
<dbReference type="InterPro" id="IPR018060">
    <property type="entry name" value="HTH_AraC"/>
</dbReference>
<proteinExistence type="predicted"/>